<evidence type="ECO:0000256" key="6">
    <source>
        <dbReference type="ARBA" id="ARBA00023010"/>
    </source>
</evidence>
<reference evidence="14" key="1">
    <citation type="submission" date="2022-04" db="EMBL/GenBank/DDBJ databases">
        <title>A functionally conserved STORR gene fusion in Papaver species that diverged 16.8 million years ago.</title>
        <authorList>
            <person name="Catania T."/>
        </authorList>
    </citation>
    <scope>NUCLEOTIDE SEQUENCE</scope>
    <source>
        <strain evidence="14">S-188037</strain>
    </source>
</reference>
<evidence type="ECO:0000256" key="11">
    <source>
        <dbReference type="SAM" id="MobiDB-lite"/>
    </source>
</evidence>
<evidence type="ECO:0000256" key="9">
    <source>
        <dbReference type="PROSITE-ProRule" id="PRU00325"/>
    </source>
</evidence>
<keyword evidence="7 10" id="KW-0906">Nuclear pore complex</keyword>
<gene>
    <name evidence="14" type="ORF">MKW98_026945</name>
</gene>
<evidence type="ECO:0000256" key="10">
    <source>
        <dbReference type="PROSITE-ProRule" id="PRU00804"/>
    </source>
</evidence>
<keyword evidence="6" id="KW-0811">Translocation</keyword>
<keyword evidence="5" id="KW-0653">Protein transport</keyword>
<dbReference type="FunFam" id="3.30.70.330:FF:000095">
    <property type="entry name" value="Putative Nucleoporin NUP53"/>
    <property type="match status" value="1"/>
</dbReference>
<evidence type="ECO:0000256" key="1">
    <source>
        <dbReference type="ARBA" id="ARBA00004567"/>
    </source>
</evidence>
<keyword evidence="9" id="KW-0863">Zinc-finger</keyword>
<protein>
    <submittedName>
        <fullName evidence="14">Uncharacterized protein</fullName>
    </submittedName>
</protein>
<dbReference type="PANTHER" id="PTHR21527">
    <property type="entry name" value="NUCLEOPORIN NUP35"/>
    <property type="match status" value="1"/>
</dbReference>
<feature type="region of interest" description="Disordered" evidence="11">
    <location>
        <begin position="1"/>
        <end position="74"/>
    </location>
</feature>
<dbReference type="Pfam" id="PF04434">
    <property type="entry name" value="SWIM"/>
    <property type="match status" value="1"/>
</dbReference>
<proteinExistence type="inferred from homology"/>
<dbReference type="GO" id="GO:0006607">
    <property type="term" value="P:NLS-bearing protein import into nucleus"/>
    <property type="evidence" value="ECO:0007669"/>
    <property type="project" value="TreeGrafter"/>
</dbReference>
<name>A0AAD4SVF6_9MAGN</name>
<evidence type="ECO:0000256" key="3">
    <source>
        <dbReference type="ARBA" id="ARBA00022448"/>
    </source>
</evidence>
<dbReference type="EMBL" id="JAJJMB010008487">
    <property type="protein sequence ID" value="KAI3923352.1"/>
    <property type="molecule type" value="Genomic_DNA"/>
</dbReference>
<evidence type="ECO:0000313" key="14">
    <source>
        <dbReference type="EMBL" id="KAI3923352.1"/>
    </source>
</evidence>
<evidence type="ECO:0000256" key="8">
    <source>
        <dbReference type="ARBA" id="ARBA00023242"/>
    </source>
</evidence>
<keyword evidence="9" id="KW-0862">Zinc</keyword>
<keyword evidence="4 10" id="KW-0509">mRNA transport</keyword>
<dbReference type="InterPro" id="IPR012677">
    <property type="entry name" value="Nucleotide-bd_a/b_plait_sf"/>
</dbReference>
<dbReference type="GO" id="GO:0044613">
    <property type="term" value="C:nuclear pore central transport channel"/>
    <property type="evidence" value="ECO:0007669"/>
    <property type="project" value="TreeGrafter"/>
</dbReference>
<dbReference type="GO" id="GO:0017056">
    <property type="term" value="F:structural constituent of nuclear pore"/>
    <property type="evidence" value="ECO:0007669"/>
    <property type="project" value="TreeGrafter"/>
</dbReference>
<dbReference type="PANTHER" id="PTHR21527:SF6">
    <property type="entry name" value="NUCLEOPORIN NUP35"/>
    <property type="match status" value="1"/>
</dbReference>
<dbReference type="InterPro" id="IPR007527">
    <property type="entry name" value="Znf_SWIM"/>
</dbReference>
<dbReference type="Proteomes" id="UP001202328">
    <property type="component" value="Unassembled WGS sequence"/>
</dbReference>
<evidence type="ECO:0000256" key="4">
    <source>
        <dbReference type="ARBA" id="ARBA00022816"/>
    </source>
</evidence>
<evidence type="ECO:0000256" key="2">
    <source>
        <dbReference type="ARBA" id="ARBA00009454"/>
    </source>
</evidence>
<accession>A0AAD4SVF6</accession>
<feature type="domain" description="RRM Nup35-type" evidence="13">
    <location>
        <begin position="89"/>
        <end position="169"/>
    </location>
</feature>
<sequence length="328" mass="37506">MDSSIIISSESEGEIETKLDSKTSKSEMVDHYSVTKKRKDSLTPLKRRFEASSYRHVTDDDEENSKKGKGSPEEVVVKADQALKDTEHLDEEEWVTVVGFSKKDIELVLRKFEKYGEILDHVRTPGTNWMHILYQKRSEAQKVLTMSWLQINGGLLVGVKPVDPIQRVTLNEPSQPVADQIKEALQERLCLLHCCEADFFNLGATGDVFNVRLSTTPSCSCPDRMVPCKHTLFVFLRVLEVSLSDSCVRRKTLEPGQLTRHSTPPHHPKSLLVLVYVRDFFIYFQPSHIWVLHQSPSWVSVSNAKNRCSLKMKYWNVTSVRTLDMKSV</sequence>
<dbReference type="GO" id="GO:0044615">
    <property type="term" value="C:nuclear pore nuclear basket"/>
    <property type="evidence" value="ECO:0007669"/>
    <property type="project" value="TreeGrafter"/>
</dbReference>
<dbReference type="Pfam" id="PF05172">
    <property type="entry name" value="RRM_Nup35"/>
    <property type="match status" value="1"/>
</dbReference>
<evidence type="ECO:0000256" key="7">
    <source>
        <dbReference type="ARBA" id="ARBA00023132"/>
    </source>
</evidence>
<dbReference type="CDD" id="cd12441">
    <property type="entry name" value="RRM_Nup53_like"/>
    <property type="match status" value="1"/>
</dbReference>
<evidence type="ECO:0000313" key="15">
    <source>
        <dbReference type="Proteomes" id="UP001202328"/>
    </source>
</evidence>
<keyword evidence="15" id="KW-1185">Reference proteome</keyword>
<feature type="domain" description="SWIM-type" evidence="12">
    <location>
        <begin position="209"/>
        <end position="239"/>
    </location>
</feature>
<organism evidence="14 15">
    <name type="scientific">Papaver atlanticum</name>
    <dbReference type="NCBI Taxonomy" id="357466"/>
    <lineage>
        <taxon>Eukaryota</taxon>
        <taxon>Viridiplantae</taxon>
        <taxon>Streptophyta</taxon>
        <taxon>Embryophyta</taxon>
        <taxon>Tracheophyta</taxon>
        <taxon>Spermatophyta</taxon>
        <taxon>Magnoliopsida</taxon>
        <taxon>Ranunculales</taxon>
        <taxon>Papaveraceae</taxon>
        <taxon>Papaveroideae</taxon>
        <taxon>Papaver</taxon>
    </lineage>
</organism>
<dbReference type="GO" id="GO:0051028">
    <property type="term" value="P:mRNA transport"/>
    <property type="evidence" value="ECO:0007669"/>
    <property type="project" value="UniProtKB-UniRule"/>
</dbReference>
<keyword evidence="9" id="KW-0479">Metal-binding</keyword>
<feature type="compositionally biased region" description="Basic and acidic residues" evidence="11">
    <location>
        <begin position="64"/>
        <end position="74"/>
    </location>
</feature>
<evidence type="ECO:0000259" key="12">
    <source>
        <dbReference type="PROSITE" id="PS50966"/>
    </source>
</evidence>
<dbReference type="PROSITE" id="PS50966">
    <property type="entry name" value="ZF_SWIM"/>
    <property type="match status" value="1"/>
</dbReference>
<feature type="compositionally biased region" description="Basic and acidic residues" evidence="11">
    <location>
        <begin position="15"/>
        <end position="30"/>
    </location>
</feature>
<dbReference type="AlphaFoldDB" id="A0AAD4SVF6"/>
<keyword evidence="3 10" id="KW-0813">Transport</keyword>
<dbReference type="InterPro" id="IPR035979">
    <property type="entry name" value="RBD_domain_sf"/>
</dbReference>
<dbReference type="InterPro" id="IPR007846">
    <property type="entry name" value="RRM_NUP35_dom"/>
</dbReference>
<dbReference type="GO" id="GO:0006999">
    <property type="term" value="P:nuclear pore organization"/>
    <property type="evidence" value="ECO:0007669"/>
    <property type="project" value="TreeGrafter"/>
</dbReference>
<dbReference type="PROSITE" id="PS51472">
    <property type="entry name" value="RRM_NUP35"/>
    <property type="match status" value="1"/>
</dbReference>
<comment type="similarity">
    <text evidence="2">Belongs to the Nup35 family.</text>
</comment>
<evidence type="ECO:0000259" key="13">
    <source>
        <dbReference type="PROSITE" id="PS51472"/>
    </source>
</evidence>
<dbReference type="GO" id="GO:0005543">
    <property type="term" value="F:phospholipid binding"/>
    <property type="evidence" value="ECO:0007669"/>
    <property type="project" value="TreeGrafter"/>
</dbReference>
<comment type="caution">
    <text evidence="14">The sequence shown here is derived from an EMBL/GenBank/DDBJ whole genome shotgun (WGS) entry which is preliminary data.</text>
</comment>
<dbReference type="SUPFAM" id="SSF54928">
    <property type="entry name" value="RNA-binding domain, RBD"/>
    <property type="match status" value="1"/>
</dbReference>
<keyword evidence="8 10" id="KW-0539">Nucleus</keyword>
<dbReference type="GO" id="GO:0003676">
    <property type="term" value="F:nucleic acid binding"/>
    <property type="evidence" value="ECO:0007669"/>
    <property type="project" value="InterPro"/>
</dbReference>
<feature type="compositionally biased region" description="Low complexity" evidence="11">
    <location>
        <begin position="1"/>
        <end position="10"/>
    </location>
</feature>
<dbReference type="Gene3D" id="3.30.70.330">
    <property type="match status" value="1"/>
</dbReference>
<dbReference type="GO" id="GO:0008270">
    <property type="term" value="F:zinc ion binding"/>
    <property type="evidence" value="ECO:0007669"/>
    <property type="project" value="UniProtKB-KW"/>
</dbReference>
<comment type="subcellular location">
    <subcellularLocation>
        <location evidence="1">Nucleus</location>
        <location evidence="1">Nuclear pore complex</location>
    </subcellularLocation>
</comment>
<evidence type="ECO:0000256" key="5">
    <source>
        <dbReference type="ARBA" id="ARBA00022927"/>
    </source>
</evidence>